<evidence type="ECO:0000256" key="10">
    <source>
        <dbReference type="ARBA" id="ARBA00023244"/>
    </source>
</evidence>
<evidence type="ECO:0000256" key="1">
    <source>
        <dbReference type="ARBA" id="ARBA00004514"/>
    </source>
</evidence>
<dbReference type="AlphaFoldDB" id="A8Q357"/>
<dbReference type="GeneID" id="5854827"/>
<evidence type="ECO:0000256" key="5">
    <source>
        <dbReference type="ARBA" id="ARBA00012288"/>
    </source>
</evidence>
<dbReference type="GO" id="GO:0005829">
    <property type="term" value="C:cytosol"/>
    <property type="evidence" value="ECO:0007669"/>
    <property type="project" value="UniProtKB-SubCell"/>
</dbReference>
<comment type="subcellular location">
    <subcellularLocation>
        <location evidence="1">Cytoplasm</location>
        <location evidence="1">Cytosol</location>
    </subcellularLocation>
</comment>
<evidence type="ECO:0000256" key="7">
    <source>
        <dbReference type="ARBA" id="ARBA00022490"/>
    </source>
</evidence>
<dbReference type="PANTHER" id="PTHR21091">
    <property type="entry name" value="METHYLTETRAHYDROFOLATE:HOMOCYSTEINE METHYLTRANSFERASE RELATED"/>
    <property type="match status" value="1"/>
</dbReference>
<comment type="function">
    <text evidence="11">Catalyzes the sequential decarboxylation of the four acetate side chains of uroporphyrinogen to form coproporphyrinogen and participates in the fifth step in the heme biosynthetic pathway. Isomer I or isomer III of uroporphyrinogen may serve as substrate, but only coproporphyrinogen III can ultimately be converted to heme. In vitro also decarboxylates pentacarboxylate porphyrinogen I.</text>
</comment>
<dbReference type="EC" id="4.1.1.37" evidence="5"/>
<sequence length="354" mass="39566">MIEFRKIREQFEFFECCRDPEVASEITVQPVRRYDRLLDAAVIFSDILVVPQAMGMEVEMVPGKGPTFLHPLESPKDMARLKKVDIQKDLGYVLDAIRLTRTKLAGRVPVIGFCGAPWTLMAYMIEGGGSKTWEKAKRWLFDYPEESKALLDRIADVCASFLVAQILAGAQLVQVFDSWAGELTPYDFRTFALPYLRNIAVDVKDNLALKSVEPPPMIVYARGAVNHSLVEISRSGYDVVGIDHTVEPAWARQCLAQAQSSNRKFSEVEVNKGAQHRIAIQGNLDPAILYARPEVIQDRVRRMFQTKTGGFGGQGALICNLGQGITPGVDPDHLRVFLEAVHRVSKEMADNNDD</sequence>
<dbReference type="PROSITE" id="PS00907">
    <property type="entry name" value="UROD_2"/>
    <property type="match status" value="1"/>
</dbReference>
<reference evidence="15 16" key="1">
    <citation type="journal article" date="2007" name="Proc. Natl. Acad. Sci. U.S.A.">
        <title>Dandruff-associated Malassezia genomes reveal convergent and divergent virulence traits shared with plant and human fungal pathogens.</title>
        <authorList>
            <person name="Xu J."/>
            <person name="Saunders C.W."/>
            <person name="Hu P."/>
            <person name="Grant R.A."/>
            <person name="Boekhout T."/>
            <person name="Kuramae E.E."/>
            <person name="Kronstad J.W."/>
            <person name="Deangelis Y.M."/>
            <person name="Reeder N.L."/>
            <person name="Johnstone K.R."/>
            <person name="Leland M."/>
            <person name="Fieno A.M."/>
            <person name="Begley W.M."/>
            <person name="Sun Y."/>
            <person name="Lacey M.P."/>
            <person name="Chaudhary T."/>
            <person name="Keough T."/>
            <person name="Chu L."/>
            <person name="Sears R."/>
            <person name="Yuan B."/>
            <person name="Dawson T.L.Jr."/>
        </authorList>
    </citation>
    <scope>NUCLEOTIDE SEQUENCE [LARGE SCALE GENOMIC DNA]</scope>
    <source>
        <strain evidence="16">ATCC MYA-4612 / CBS 7966</strain>
    </source>
</reference>
<keyword evidence="10" id="KW-0627">Porphyrin biosynthesis</keyword>
<dbReference type="CDD" id="cd00717">
    <property type="entry name" value="URO-D"/>
    <property type="match status" value="1"/>
</dbReference>
<keyword evidence="7" id="KW-0963">Cytoplasm</keyword>
<evidence type="ECO:0000259" key="14">
    <source>
        <dbReference type="PROSITE" id="PS00907"/>
    </source>
</evidence>
<evidence type="ECO:0000256" key="8">
    <source>
        <dbReference type="ARBA" id="ARBA00022793"/>
    </source>
</evidence>
<gene>
    <name evidence="15" type="ORF">MGL_2316</name>
</gene>
<evidence type="ECO:0000256" key="13">
    <source>
        <dbReference type="ARBA" id="ARBA00048411"/>
    </source>
</evidence>
<dbReference type="OrthoDB" id="339900at2759"/>
<keyword evidence="9" id="KW-0456">Lyase</keyword>
<comment type="pathway">
    <text evidence="2">Porphyrin-containing compound metabolism; protoporphyrin-IX biosynthesis; coproporphyrinogen-III from 5-aminolevulinate: step 4/4.</text>
</comment>
<dbReference type="FunFam" id="3.20.20.210:FF:000008">
    <property type="entry name" value="Uroporphyrinogen decarboxylase"/>
    <property type="match status" value="1"/>
</dbReference>
<proteinExistence type="inferred from homology"/>
<dbReference type="OMA" id="LWLMRQA"/>
<accession>A8Q357</accession>
<dbReference type="VEuPathDB" id="FungiDB:MGL_2316"/>
<feature type="domain" description="Uroporphyrinogen decarboxylase (URO-D)" evidence="14">
    <location>
        <begin position="111"/>
        <end position="127"/>
    </location>
</feature>
<dbReference type="InterPro" id="IPR038071">
    <property type="entry name" value="UROD/MetE-like_sf"/>
</dbReference>
<evidence type="ECO:0000256" key="12">
    <source>
        <dbReference type="ARBA" id="ARBA00047341"/>
    </source>
</evidence>
<evidence type="ECO:0000256" key="3">
    <source>
        <dbReference type="ARBA" id="ARBA00009935"/>
    </source>
</evidence>
<comment type="caution">
    <text evidence="15">The sequence shown here is derived from an EMBL/GenBank/DDBJ whole genome shotgun (WGS) entry which is preliminary data.</text>
</comment>
<evidence type="ECO:0000313" key="16">
    <source>
        <dbReference type="Proteomes" id="UP000008837"/>
    </source>
</evidence>
<name>A8Q357_MALGO</name>
<comment type="catalytic activity">
    <reaction evidence="13">
        <text>uroporphyrinogen III + 4 H(+) = coproporphyrinogen III + 4 CO2</text>
        <dbReference type="Rhea" id="RHEA:19865"/>
        <dbReference type="ChEBI" id="CHEBI:15378"/>
        <dbReference type="ChEBI" id="CHEBI:16526"/>
        <dbReference type="ChEBI" id="CHEBI:57308"/>
        <dbReference type="ChEBI" id="CHEBI:57309"/>
        <dbReference type="EC" id="4.1.1.37"/>
    </reaction>
    <physiologicalReaction direction="left-to-right" evidence="13">
        <dbReference type="Rhea" id="RHEA:19866"/>
    </physiologicalReaction>
</comment>
<evidence type="ECO:0000256" key="9">
    <source>
        <dbReference type="ARBA" id="ARBA00023239"/>
    </source>
</evidence>
<dbReference type="InterPro" id="IPR006361">
    <property type="entry name" value="Uroporphyrinogen_deCO2ase_HemE"/>
</dbReference>
<evidence type="ECO:0000256" key="11">
    <source>
        <dbReference type="ARBA" id="ARBA00045708"/>
    </source>
</evidence>
<evidence type="ECO:0000313" key="15">
    <source>
        <dbReference type="EMBL" id="EDP43306.1"/>
    </source>
</evidence>
<dbReference type="SUPFAM" id="SSF51726">
    <property type="entry name" value="UROD/MetE-like"/>
    <property type="match status" value="1"/>
</dbReference>
<evidence type="ECO:0000256" key="4">
    <source>
        <dbReference type="ARBA" id="ARBA00011738"/>
    </source>
</evidence>
<dbReference type="KEGG" id="mgl:MGL_2316"/>
<evidence type="ECO:0000256" key="2">
    <source>
        <dbReference type="ARBA" id="ARBA00004804"/>
    </source>
</evidence>
<comment type="catalytic activity">
    <reaction evidence="12">
        <text>uroporphyrinogen I + 4 H(+) = coproporphyrinogen I + 4 CO2</text>
        <dbReference type="Rhea" id="RHEA:31239"/>
        <dbReference type="ChEBI" id="CHEBI:15378"/>
        <dbReference type="ChEBI" id="CHEBI:16526"/>
        <dbReference type="ChEBI" id="CHEBI:62626"/>
        <dbReference type="ChEBI" id="CHEBI:62631"/>
    </reaction>
    <physiologicalReaction direction="left-to-right" evidence="12">
        <dbReference type="Rhea" id="RHEA:31240"/>
    </physiologicalReaction>
</comment>
<dbReference type="GO" id="GO:0004853">
    <property type="term" value="F:uroporphyrinogen decarboxylase activity"/>
    <property type="evidence" value="ECO:0007669"/>
    <property type="project" value="UniProtKB-EC"/>
</dbReference>
<organism evidence="15 16">
    <name type="scientific">Malassezia globosa (strain ATCC MYA-4612 / CBS 7966)</name>
    <name type="common">Dandruff-associated fungus</name>
    <dbReference type="NCBI Taxonomy" id="425265"/>
    <lineage>
        <taxon>Eukaryota</taxon>
        <taxon>Fungi</taxon>
        <taxon>Dikarya</taxon>
        <taxon>Basidiomycota</taxon>
        <taxon>Ustilaginomycotina</taxon>
        <taxon>Malasseziomycetes</taxon>
        <taxon>Malasseziales</taxon>
        <taxon>Malasseziaceae</taxon>
        <taxon>Malassezia</taxon>
    </lineage>
</organism>
<keyword evidence="16" id="KW-1185">Reference proteome</keyword>
<keyword evidence="8" id="KW-0210">Decarboxylase</keyword>
<dbReference type="InterPro" id="IPR000257">
    <property type="entry name" value="Uroporphyrinogen_deCOase"/>
</dbReference>
<dbReference type="UniPathway" id="UPA00251">
    <property type="reaction ID" value="UER00321"/>
</dbReference>
<protein>
    <recommendedName>
        <fullName evidence="6">Uroporphyrinogen decarboxylase</fullName>
        <ecNumber evidence="5">4.1.1.37</ecNumber>
    </recommendedName>
</protein>
<dbReference type="Pfam" id="PF01208">
    <property type="entry name" value="URO-D"/>
    <property type="match status" value="1"/>
</dbReference>
<dbReference type="PANTHER" id="PTHR21091:SF169">
    <property type="entry name" value="UROPORPHYRINOGEN DECARBOXYLASE"/>
    <property type="match status" value="1"/>
</dbReference>
<dbReference type="Proteomes" id="UP000008837">
    <property type="component" value="Unassembled WGS sequence"/>
</dbReference>
<dbReference type="RefSeq" id="XP_001730520.1">
    <property type="nucleotide sequence ID" value="XM_001730468.1"/>
</dbReference>
<dbReference type="STRING" id="425265.A8Q357"/>
<dbReference type="GO" id="GO:0006782">
    <property type="term" value="P:protoporphyrinogen IX biosynthetic process"/>
    <property type="evidence" value="ECO:0007669"/>
    <property type="project" value="UniProtKB-UniPathway"/>
</dbReference>
<dbReference type="EMBL" id="AAYY01000008">
    <property type="protein sequence ID" value="EDP43306.1"/>
    <property type="molecule type" value="Genomic_DNA"/>
</dbReference>
<dbReference type="Gene3D" id="3.20.20.210">
    <property type="match status" value="1"/>
</dbReference>
<comment type="subunit">
    <text evidence="4">Homodimer.</text>
</comment>
<evidence type="ECO:0000256" key="6">
    <source>
        <dbReference type="ARBA" id="ARBA00014308"/>
    </source>
</evidence>
<comment type="similarity">
    <text evidence="3">Belongs to the uroporphyrinogen decarboxylase family.</text>
</comment>
<dbReference type="InParanoid" id="A8Q357"/>
<dbReference type="FunCoup" id="A8Q357">
    <property type="interactions" value="447"/>
</dbReference>